<evidence type="ECO:0000256" key="6">
    <source>
        <dbReference type="ARBA" id="ARBA00022958"/>
    </source>
</evidence>
<dbReference type="PANTHER" id="PTHR32024">
    <property type="entry name" value="TRK SYSTEM POTASSIUM UPTAKE PROTEIN TRKG-RELATED"/>
    <property type="match status" value="1"/>
</dbReference>
<feature type="binding site" evidence="11">
    <location>
        <position position="220"/>
    </location>
    <ligand>
        <name>K(+)</name>
        <dbReference type="ChEBI" id="CHEBI:29103"/>
    </ligand>
</feature>
<dbReference type="InterPro" id="IPR003445">
    <property type="entry name" value="Cat_transpt"/>
</dbReference>
<evidence type="ECO:0000256" key="3">
    <source>
        <dbReference type="ARBA" id="ARBA00022475"/>
    </source>
</evidence>
<accession>A0A1I0V8W9</accession>
<name>A0A1I0V8W9_9RHOB</name>
<feature type="transmembrane region" description="Helical" evidence="12">
    <location>
        <begin position="7"/>
        <end position="28"/>
    </location>
</feature>
<feature type="transmembrane region" description="Helical" evidence="12">
    <location>
        <begin position="173"/>
        <end position="200"/>
    </location>
</feature>
<evidence type="ECO:0000313" key="13">
    <source>
        <dbReference type="EMBL" id="SFA72775.1"/>
    </source>
</evidence>
<dbReference type="STRING" id="871651.SAMN05421688_0415"/>
<evidence type="ECO:0000256" key="5">
    <source>
        <dbReference type="ARBA" id="ARBA00022692"/>
    </source>
</evidence>
<evidence type="ECO:0000256" key="4">
    <source>
        <dbReference type="ARBA" id="ARBA00022538"/>
    </source>
</evidence>
<proteinExistence type="inferred from homology"/>
<sequence>MFDLRPVGYVIGLLLLALGATMLLPLALDIYDGEGHWDAFLESCLITMLAGGLMSLACANGVGDRLSLEQTFLLTSGVWFMLPIFGALPFILGATEARAVDAFFEAMSGLTTTGSTVFTGLEDLPRGLLLWRGILQWLGGIGIIVVAMVFLPELRVGGMQIFRSEAFETMGKILPRATAIASQISGIYVGLTLACFLSYVGVGMDWFDAVVHSLTTISTGGFANYDASFGVFTGVAEYVASVFMVLAALPFVRYVQLVNGNTTAIFRDAQIRGFFFVIAVLVTVTSGVLTTVFPHHWEQALREALFNITSIISGTGYSSVDYMNWGPFLIALFFFIGLIGGCAGSTACSVKIFRYQLLISAIRVQLQRIHTPSGVFTTRYDGRTVGDDVISSVMAFFTFFIVSLGVLSVALGLTGLDFITSVSGAATALANIGPGLGDQIGPAGNFAGLNDSAKWMLSFAMLVGRLELLAVFALFTVQFWRA</sequence>
<evidence type="ECO:0000256" key="9">
    <source>
        <dbReference type="ARBA" id="ARBA00023136"/>
    </source>
</evidence>
<evidence type="ECO:0000256" key="8">
    <source>
        <dbReference type="ARBA" id="ARBA00023065"/>
    </source>
</evidence>
<dbReference type="GO" id="GO:0015379">
    <property type="term" value="F:potassium:chloride symporter activity"/>
    <property type="evidence" value="ECO:0007669"/>
    <property type="project" value="InterPro"/>
</dbReference>
<keyword evidence="10" id="KW-0997">Cell inner membrane</keyword>
<keyword evidence="6 10" id="KW-0630">Potassium</keyword>
<feature type="binding site" evidence="11">
    <location>
        <position position="112"/>
    </location>
    <ligand>
        <name>K(+)</name>
        <dbReference type="ChEBI" id="CHEBI:29103"/>
    </ligand>
</feature>
<dbReference type="OrthoDB" id="9810952at2"/>
<keyword evidence="8 10" id="KW-0406">Ion transport</keyword>
<keyword evidence="11" id="KW-0479">Metal-binding</keyword>
<dbReference type="GO" id="GO:0005886">
    <property type="term" value="C:plasma membrane"/>
    <property type="evidence" value="ECO:0007669"/>
    <property type="project" value="UniProtKB-SubCell"/>
</dbReference>
<dbReference type="Proteomes" id="UP000198796">
    <property type="component" value="Unassembled WGS sequence"/>
</dbReference>
<keyword evidence="14" id="KW-1185">Reference proteome</keyword>
<feature type="transmembrane region" description="Helical" evidence="12">
    <location>
        <begin position="389"/>
        <end position="413"/>
    </location>
</feature>
<evidence type="ECO:0000256" key="2">
    <source>
        <dbReference type="ARBA" id="ARBA00022448"/>
    </source>
</evidence>
<keyword evidence="9 10" id="KW-0472">Membrane</keyword>
<feature type="transmembrane region" description="Helical" evidence="12">
    <location>
        <begin position="71"/>
        <end position="92"/>
    </location>
</feature>
<gene>
    <name evidence="13" type="ORF">SAMN05421688_0415</name>
</gene>
<feature type="binding site" evidence="11">
    <location>
        <position position="431"/>
    </location>
    <ligand>
        <name>K(+)</name>
        <dbReference type="ChEBI" id="CHEBI:29103"/>
    </ligand>
</feature>
<keyword evidence="2 10" id="KW-0813">Transport</keyword>
<feature type="binding site" evidence="11">
    <location>
        <position position="315"/>
    </location>
    <ligand>
        <name>K(+)</name>
        <dbReference type="ChEBI" id="CHEBI:29103"/>
    </ligand>
</feature>
<evidence type="ECO:0000256" key="1">
    <source>
        <dbReference type="ARBA" id="ARBA00004651"/>
    </source>
</evidence>
<dbReference type="GO" id="GO:0046872">
    <property type="term" value="F:metal ion binding"/>
    <property type="evidence" value="ECO:0007669"/>
    <property type="project" value="UniProtKB-KW"/>
</dbReference>
<keyword evidence="7 12" id="KW-1133">Transmembrane helix</keyword>
<reference evidence="13 14" key="1">
    <citation type="submission" date="2016-10" db="EMBL/GenBank/DDBJ databases">
        <authorList>
            <person name="de Groot N.N."/>
        </authorList>
    </citation>
    <scope>NUCLEOTIDE SEQUENCE [LARGE SCALE GENOMIC DNA]</scope>
    <source>
        <strain evidence="13 14">DSM 29316</strain>
    </source>
</reference>
<dbReference type="PANTHER" id="PTHR32024:SF3">
    <property type="entry name" value="TRK SYSTEM POTASSIUM UPTAKE PROTEIN"/>
    <property type="match status" value="1"/>
</dbReference>
<evidence type="ECO:0000313" key="14">
    <source>
        <dbReference type="Proteomes" id="UP000198796"/>
    </source>
</evidence>
<keyword evidence="5 12" id="KW-0812">Transmembrane</keyword>
<feature type="transmembrane region" description="Helical" evidence="12">
    <location>
        <begin position="134"/>
        <end position="152"/>
    </location>
</feature>
<evidence type="ECO:0000256" key="11">
    <source>
        <dbReference type="PIRSR" id="PIRSR006247-1"/>
    </source>
</evidence>
<feature type="transmembrane region" description="Helical" evidence="12">
    <location>
        <begin position="40"/>
        <end position="59"/>
    </location>
</feature>
<evidence type="ECO:0000256" key="7">
    <source>
        <dbReference type="ARBA" id="ARBA00022989"/>
    </source>
</evidence>
<comment type="function">
    <text evidence="10">Low-affinity potassium transport system. Interacts with Trk system potassium uptake protein TrkA.</text>
</comment>
<feature type="transmembrane region" description="Helical" evidence="12">
    <location>
        <begin position="273"/>
        <end position="293"/>
    </location>
</feature>
<evidence type="ECO:0000256" key="10">
    <source>
        <dbReference type="PIRNR" id="PIRNR006247"/>
    </source>
</evidence>
<comment type="subcellular location">
    <subcellularLocation>
        <location evidence="10">Cell inner membrane</location>
        <topology evidence="10">Multi-pass membrane protein</topology>
    </subcellularLocation>
    <subcellularLocation>
        <location evidence="1">Cell membrane</location>
        <topology evidence="1">Multi-pass membrane protein</topology>
    </subcellularLocation>
</comment>
<dbReference type="InterPro" id="IPR004772">
    <property type="entry name" value="TrkH"/>
</dbReference>
<feature type="binding site" evidence="11">
    <location>
        <position position="113"/>
    </location>
    <ligand>
        <name>K(+)</name>
        <dbReference type="ChEBI" id="CHEBI:29103"/>
    </ligand>
</feature>
<dbReference type="RefSeq" id="WP_092060108.1">
    <property type="nucleotide sequence ID" value="NZ_FOJU01000001.1"/>
</dbReference>
<dbReference type="EMBL" id="FOJU01000001">
    <property type="protein sequence ID" value="SFA72775.1"/>
    <property type="molecule type" value="Genomic_DNA"/>
</dbReference>
<dbReference type="AlphaFoldDB" id="A0A1I0V8W9"/>
<dbReference type="PIRSF" id="PIRSF006247">
    <property type="entry name" value="TrkH"/>
    <property type="match status" value="1"/>
</dbReference>
<dbReference type="Pfam" id="PF02386">
    <property type="entry name" value="TrkH"/>
    <property type="match status" value="1"/>
</dbReference>
<evidence type="ECO:0000256" key="12">
    <source>
        <dbReference type="SAM" id="Phobius"/>
    </source>
</evidence>
<feature type="transmembrane region" description="Helical" evidence="12">
    <location>
        <begin position="229"/>
        <end position="252"/>
    </location>
</feature>
<keyword evidence="3 10" id="KW-1003">Cell membrane</keyword>
<keyword evidence="4 10" id="KW-0633">Potassium transport</keyword>
<protein>
    <recommendedName>
        <fullName evidence="10">Trk system potassium uptake protein</fullName>
    </recommendedName>
</protein>
<feature type="transmembrane region" description="Helical" evidence="12">
    <location>
        <begin position="328"/>
        <end position="353"/>
    </location>
</feature>
<organism evidence="13 14">
    <name type="scientific">Poseidonocella pacifica</name>
    <dbReference type="NCBI Taxonomy" id="871651"/>
    <lineage>
        <taxon>Bacteria</taxon>
        <taxon>Pseudomonadati</taxon>
        <taxon>Pseudomonadota</taxon>
        <taxon>Alphaproteobacteria</taxon>
        <taxon>Rhodobacterales</taxon>
        <taxon>Roseobacteraceae</taxon>
        <taxon>Poseidonocella</taxon>
    </lineage>
</organism>
<feature type="transmembrane region" description="Helical" evidence="12">
    <location>
        <begin position="455"/>
        <end position="477"/>
    </location>
</feature>
<comment type="similarity">
    <text evidence="10">Belongs to the TrkH potassium transport family.</text>
</comment>